<feature type="compositionally biased region" description="Basic and acidic residues" evidence="3">
    <location>
        <begin position="185"/>
        <end position="196"/>
    </location>
</feature>
<proteinExistence type="inferred from homology"/>
<dbReference type="InterPro" id="IPR001451">
    <property type="entry name" value="Hexapep"/>
</dbReference>
<feature type="transmembrane region" description="Helical" evidence="4">
    <location>
        <begin position="414"/>
        <end position="435"/>
    </location>
</feature>
<sequence>MAGDSPKRRSRANRLVFPAAEPEYRAARQRCAEACARYNDQAEFASPEQRARLWQQIVLERPKGATSNRTAAHSEGEILPTGRKAAGNLNTRSDITADEATRKAPPAAGSSAVEPGSSHSSGDSQTSPRPQCVSTSPEGRPAIKDTPPPSPEFADVQPKASVPVGQESAVDEYAISTPPPSRKPSRSDLLDSETRGGVESVEGEQEHDPAVTNPFIVDAPYVKPPVHIDYGTNLIVGAGTFINRNFVVIDSPICYVRIGERCLFGPNVTLATVEHPLDADERRGPIGAPSFASDIEIGDECWIAADVKILCGVKIGSGCVIGAGSVVTKDIPSGCIAYGNPARVRRVISPGYQLSGETPICSEVLDSGKCSPEELCGGNTQTTHLVHCGKTCSLQHCSSRETRVRSNLELGKDVALILVGIFSLAHWIGCFMGLAS</sequence>
<dbReference type="PANTHER" id="PTHR23416">
    <property type="entry name" value="SIALIC ACID SYNTHASE-RELATED"/>
    <property type="match status" value="1"/>
</dbReference>
<dbReference type="InParanoid" id="A0A0D2A3K1"/>
<dbReference type="VEuPathDB" id="FungiDB:PV09_07168"/>
<dbReference type="RefSeq" id="XP_016211272.1">
    <property type="nucleotide sequence ID" value="XM_016360900.1"/>
</dbReference>
<dbReference type="STRING" id="253628.A0A0D2A3K1"/>
<dbReference type="Gene3D" id="2.160.10.10">
    <property type="entry name" value="Hexapeptide repeat proteins"/>
    <property type="match status" value="1"/>
</dbReference>
<evidence type="ECO:0000256" key="3">
    <source>
        <dbReference type="SAM" id="MobiDB-lite"/>
    </source>
</evidence>
<dbReference type="PANTHER" id="PTHR23416:SF54">
    <property type="entry name" value="ACETYLTRANSFERASE, CYSE_LACA_LPXA_NODL FAMILY (AFU_ORTHOLOGUE AFUA_2G08430)-RELATED"/>
    <property type="match status" value="1"/>
</dbReference>
<accession>A0A0D2A3K1</accession>
<feature type="compositionally biased region" description="Low complexity" evidence="3">
    <location>
        <begin position="117"/>
        <end position="127"/>
    </location>
</feature>
<evidence type="ECO:0000256" key="4">
    <source>
        <dbReference type="SAM" id="Phobius"/>
    </source>
</evidence>
<evidence type="ECO:0000256" key="2">
    <source>
        <dbReference type="ARBA" id="ARBA00022679"/>
    </source>
</evidence>
<keyword evidence="4" id="KW-0812">Transmembrane</keyword>
<reference evidence="6 7" key="1">
    <citation type="submission" date="2015-01" db="EMBL/GenBank/DDBJ databases">
        <title>The Genome Sequence of Ochroconis gallopava CBS43764.</title>
        <authorList>
            <consortium name="The Broad Institute Genomics Platform"/>
            <person name="Cuomo C."/>
            <person name="de Hoog S."/>
            <person name="Gorbushina A."/>
            <person name="Stielow B."/>
            <person name="Teixiera M."/>
            <person name="Abouelleil A."/>
            <person name="Chapman S.B."/>
            <person name="Priest M."/>
            <person name="Young S.K."/>
            <person name="Wortman J."/>
            <person name="Nusbaum C."/>
            <person name="Birren B."/>
        </authorList>
    </citation>
    <scope>NUCLEOTIDE SEQUENCE [LARGE SCALE GENOMIC DNA]</scope>
    <source>
        <strain evidence="6 7">CBS 43764</strain>
    </source>
</reference>
<evidence type="ECO:0000313" key="6">
    <source>
        <dbReference type="EMBL" id="KIW01403.1"/>
    </source>
</evidence>
<dbReference type="InterPro" id="IPR051159">
    <property type="entry name" value="Hexapeptide_acetyltransf"/>
</dbReference>
<name>A0A0D2A3K1_9PEZI</name>
<feature type="region of interest" description="Disordered" evidence="3">
    <location>
        <begin position="60"/>
        <end position="208"/>
    </location>
</feature>
<dbReference type="AlphaFoldDB" id="A0A0D2A3K1"/>
<keyword evidence="2" id="KW-0808">Transferase</keyword>
<dbReference type="SUPFAM" id="SSF51161">
    <property type="entry name" value="Trimeric LpxA-like enzymes"/>
    <property type="match status" value="1"/>
</dbReference>
<evidence type="ECO:0000259" key="5">
    <source>
        <dbReference type="Pfam" id="PF12464"/>
    </source>
</evidence>
<dbReference type="Pfam" id="PF00132">
    <property type="entry name" value="Hexapep"/>
    <property type="match status" value="1"/>
</dbReference>
<dbReference type="HOGENOM" id="CLU_051404_0_0_1"/>
<dbReference type="EMBL" id="KN847555">
    <property type="protein sequence ID" value="KIW01403.1"/>
    <property type="molecule type" value="Genomic_DNA"/>
</dbReference>
<dbReference type="GeneID" id="27315141"/>
<feature type="compositionally biased region" description="Polar residues" evidence="3">
    <location>
        <begin position="128"/>
        <end position="137"/>
    </location>
</feature>
<keyword evidence="4" id="KW-1133">Transmembrane helix</keyword>
<dbReference type="InterPro" id="IPR011004">
    <property type="entry name" value="Trimer_LpxA-like_sf"/>
</dbReference>
<feature type="domain" description="Maltose/galactoside acetyltransferase" evidence="5">
    <location>
        <begin position="20"/>
        <end position="57"/>
    </location>
</feature>
<keyword evidence="4" id="KW-0472">Membrane</keyword>
<organism evidence="6 7">
    <name type="scientific">Verruconis gallopava</name>
    <dbReference type="NCBI Taxonomy" id="253628"/>
    <lineage>
        <taxon>Eukaryota</taxon>
        <taxon>Fungi</taxon>
        <taxon>Dikarya</taxon>
        <taxon>Ascomycota</taxon>
        <taxon>Pezizomycotina</taxon>
        <taxon>Dothideomycetes</taxon>
        <taxon>Pleosporomycetidae</taxon>
        <taxon>Venturiales</taxon>
        <taxon>Sympoventuriaceae</taxon>
        <taxon>Verruconis</taxon>
    </lineage>
</organism>
<dbReference type="Proteomes" id="UP000053259">
    <property type="component" value="Unassembled WGS sequence"/>
</dbReference>
<gene>
    <name evidence="6" type="ORF">PV09_07168</name>
</gene>
<comment type="similarity">
    <text evidence="1">Belongs to the transferase hexapeptide repeat family.</text>
</comment>
<dbReference type="Pfam" id="PF12464">
    <property type="entry name" value="Mac"/>
    <property type="match status" value="1"/>
</dbReference>
<evidence type="ECO:0000256" key="1">
    <source>
        <dbReference type="ARBA" id="ARBA00007274"/>
    </source>
</evidence>
<evidence type="ECO:0000313" key="7">
    <source>
        <dbReference type="Proteomes" id="UP000053259"/>
    </source>
</evidence>
<dbReference type="GO" id="GO:0008374">
    <property type="term" value="F:O-acyltransferase activity"/>
    <property type="evidence" value="ECO:0007669"/>
    <property type="project" value="TreeGrafter"/>
</dbReference>
<dbReference type="GO" id="GO:0016407">
    <property type="term" value="F:acetyltransferase activity"/>
    <property type="evidence" value="ECO:0007669"/>
    <property type="project" value="InterPro"/>
</dbReference>
<dbReference type="CDD" id="cd03357">
    <property type="entry name" value="LbH_MAT_GAT"/>
    <property type="match status" value="1"/>
</dbReference>
<keyword evidence="7" id="KW-1185">Reference proteome</keyword>
<dbReference type="OrthoDB" id="3920476at2759"/>
<protein>
    <recommendedName>
        <fullName evidence="5">Maltose/galactoside acetyltransferase domain-containing protein</fullName>
    </recommendedName>
</protein>
<dbReference type="InterPro" id="IPR024688">
    <property type="entry name" value="Mac_dom"/>
</dbReference>